<protein>
    <submittedName>
        <fullName evidence="2">Uncharacterized protein</fullName>
    </submittedName>
</protein>
<dbReference type="WBParaSite" id="MCU_002480-RA">
    <property type="protein sequence ID" value="MCU_002480-RA"/>
    <property type="gene ID" value="MCU_002480"/>
</dbReference>
<sequence>MNQVNNHKLDLEKAFADAVVSKEPTCLLMRRLNECSPLTSSDSNASSTASYASPEVAETTGKDCENSKENNLCKQESVTEADRGYVEPNQRREGTRCRVDASGTHVMRLAVRTGINADADEVLGVDAKAGKHRLLKYIRNLSVSEPTKLQQYGPQTHRTTTFRSRLKSRTTSDEQLWRCE</sequence>
<feature type="region of interest" description="Disordered" evidence="1">
    <location>
        <begin position="37"/>
        <end position="70"/>
    </location>
</feature>
<accession>A0A5K3ETB4</accession>
<feature type="region of interest" description="Disordered" evidence="1">
    <location>
        <begin position="148"/>
        <end position="173"/>
    </location>
</feature>
<name>A0A5K3ETB4_MESCO</name>
<evidence type="ECO:0000256" key="1">
    <source>
        <dbReference type="SAM" id="MobiDB-lite"/>
    </source>
</evidence>
<evidence type="ECO:0000313" key="2">
    <source>
        <dbReference type="WBParaSite" id="MCU_002480-RA"/>
    </source>
</evidence>
<organism evidence="2">
    <name type="scientific">Mesocestoides corti</name>
    <name type="common">Flatworm</name>
    <dbReference type="NCBI Taxonomy" id="53468"/>
    <lineage>
        <taxon>Eukaryota</taxon>
        <taxon>Metazoa</taxon>
        <taxon>Spiralia</taxon>
        <taxon>Lophotrochozoa</taxon>
        <taxon>Platyhelminthes</taxon>
        <taxon>Cestoda</taxon>
        <taxon>Eucestoda</taxon>
        <taxon>Cyclophyllidea</taxon>
        <taxon>Mesocestoididae</taxon>
        <taxon>Mesocestoides</taxon>
    </lineage>
</organism>
<feature type="compositionally biased region" description="Polar residues" evidence="1">
    <location>
        <begin position="148"/>
        <end position="163"/>
    </location>
</feature>
<dbReference type="AlphaFoldDB" id="A0A5K3ETB4"/>
<feature type="compositionally biased region" description="Low complexity" evidence="1">
    <location>
        <begin position="40"/>
        <end position="53"/>
    </location>
</feature>
<reference evidence="2" key="1">
    <citation type="submission" date="2019-11" db="UniProtKB">
        <authorList>
            <consortium name="WormBaseParasite"/>
        </authorList>
    </citation>
    <scope>IDENTIFICATION</scope>
</reference>
<proteinExistence type="predicted"/>